<feature type="compositionally biased region" description="Basic and acidic residues" evidence="1">
    <location>
        <begin position="1"/>
        <end position="21"/>
    </location>
</feature>
<protein>
    <recommendedName>
        <fullName evidence="4">Helix-turn-helix domain-containing protein</fullName>
    </recommendedName>
</protein>
<dbReference type="AlphaFoldDB" id="A0A1I4EPI9"/>
<accession>A0A1I4EPI9</accession>
<dbReference type="Proteomes" id="UP000199533">
    <property type="component" value="Unassembled WGS sequence"/>
</dbReference>
<proteinExistence type="predicted"/>
<dbReference type="EMBL" id="FOSP01000030">
    <property type="protein sequence ID" value="SFL07668.1"/>
    <property type="molecule type" value="Genomic_DNA"/>
</dbReference>
<gene>
    <name evidence="2" type="ORF">SAMN05216302_10302</name>
</gene>
<reference evidence="3" key="1">
    <citation type="submission" date="2016-10" db="EMBL/GenBank/DDBJ databases">
        <authorList>
            <person name="Varghese N."/>
            <person name="Submissions S."/>
        </authorList>
    </citation>
    <scope>NUCLEOTIDE SEQUENCE [LARGE SCALE GENOMIC DNA]</scope>
    <source>
        <strain evidence="3">Nm69</strain>
    </source>
</reference>
<sequence length="221" mass="25581">MKMTQKIEKLHSHTKNSELTKRKSSGSKKNPLMASKTNGEKNIEIAKNKGAGRSALFHKDYIKQAYMLCFLGATDKDLATFFDVTEQTINNWKKNYPDFFESLKKGKDEADAKVAESLFKSAIGGHYVEEEKIVHSPNNTGYKVVKLKKQIQPNISAQIFWLKNRQPKQWRDKVDVNNYKQLDQETIAQIGKTFTERMQRSRERQREILIERGLLEENGEP</sequence>
<evidence type="ECO:0000256" key="1">
    <source>
        <dbReference type="SAM" id="MobiDB-lite"/>
    </source>
</evidence>
<name>A0A1I4EPI9_9PROT</name>
<feature type="region of interest" description="Disordered" evidence="1">
    <location>
        <begin position="1"/>
        <end position="41"/>
    </location>
</feature>
<keyword evidence="3" id="KW-1185">Reference proteome</keyword>
<evidence type="ECO:0000313" key="2">
    <source>
        <dbReference type="EMBL" id="SFL07668.1"/>
    </source>
</evidence>
<organism evidence="2 3">
    <name type="scientific">Nitrosomonas aestuarii</name>
    <dbReference type="NCBI Taxonomy" id="52441"/>
    <lineage>
        <taxon>Bacteria</taxon>
        <taxon>Pseudomonadati</taxon>
        <taxon>Pseudomonadota</taxon>
        <taxon>Betaproteobacteria</taxon>
        <taxon>Nitrosomonadales</taxon>
        <taxon>Nitrosomonadaceae</taxon>
        <taxon>Nitrosomonas</taxon>
    </lineage>
</organism>
<dbReference type="STRING" id="52441.SAMN05216302_10302"/>
<evidence type="ECO:0000313" key="3">
    <source>
        <dbReference type="Proteomes" id="UP000199533"/>
    </source>
</evidence>
<evidence type="ECO:0008006" key="4">
    <source>
        <dbReference type="Google" id="ProtNLM"/>
    </source>
</evidence>